<dbReference type="GO" id="GO:0006753">
    <property type="term" value="P:nucleoside phosphate metabolic process"/>
    <property type="evidence" value="ECO:0007669"/>
    <property type="project" value="TreeGrafter"/>
</dbReference>
<dbReference type="PROSITE" id="PS51462">
    <property type="entry name" value="NUDIX"/>
    <property type="match status" value="1"/>
</dbReference>
<dbReference type="PANTHER" id="PTHR11839:SF18">
    <property type="entry name" value="NUDIX HYDROLASE DOMAIN-CONTAINING PROTEIN"/>
    <property type="match status" value="1"/>
</dbReference>
<accession>A0A0R1N9I7</accession>
<organism evidence="4 5">
    <name type="scientific">Schleiferilactobacillus perolens DSM 12744</name>
    <dbReference type="NCBI Taxonomy" id="1423792"/>
    <lineage>
        <taxon>Bacteria</taxon>
        <taxon>Bacillati</taxon>
        <taxon>Bacillota</taxon>
        <taxon>Bacilli</taxon>
        <taxon>Lactobacillales</taxon>
        <taxon>Lactobacillaceae</taxon>
        <taxon>Schleiferilactobacillus</taxon>
    </lineage>
</organism>
<evidence type="ECO:0000313" key="4">
    <source>
        <dbReference type="EMBL" id="KRL14202.1"/>
    </source>
</evidence>
<dbReference type="GO" id="GO:0005829">
    <property type="term" value="C:cytosol"/>
    <property type="evidence" value="ECO:0007669"/>
    <property type="project" value="TreeGrafter"/>
</dbReference>
<gene>
    <name evidence="4" type="ORF">FD09_GL001366</name>
</gene>
<dbReference type="PANTHER" id="PTHR11839">
    <property type="entry name" value="UDP/ADP-SUGAR PYROPHOSPHATASE"/>
    <property type="match status" value="1"/>
</dbReference>
<dbReference type="STRING" id="1423792.FD09_GL001366"/>
<evidence type="ECO:0000259" key="3">
    <source>
        <dbReference type="PROSITE" id="PS51462"/>
    </source>
</evidence>
<reference evidence="4 5" key="1">
    <citation type="journal article" date="2015" name="Genome Announc.">
        <title>Expanding the biotechnology potential of lactobacilli through comparative genomics of 213 strains and associated genera.</title>
        <authorList>
            <person name="Sun Z."/>
            <person name="Harris H.M."/>
            <person name="McCann A."/>
            <person name="Guo C."/>
            <person name="Argimon S."/>
            <person name="Zhang W."/>
            <person name="Yang X."/>
            <person name="Jeffery I.B."/>
            <person name="Cooney J.C."/>
            <person name="Kagawa T.F."/>
            <person name="Liu W."/>
            <person name="Song Y."/>
            <person name="Salvetti E."/>
            <person name="Wrobel A."/>
            <person name="Rasinkangas P."/>
            <person name="Parkhill J."/>
            <person name="Rea M.C."/>
            <person name="O'Sullivan O."/>
            <person name="Ritari J."/>
            <person name="Douillard F.P."/>
            <person name="Paul Ross R."/>
            <person name="Yang R."/>
            <person name="Briner A.E."/>
            <person name="Felis G.E."/>
            <person name="de Vos W.M."/>
            <person name="Barrangou R."/>
            <person name="Klaenhammer T.R."/>
            <person name="Caufield P.W."/>
            <person name="Cui Y."/>
            <person name="Zhang H."/>
            <person name="O'Toole P.W."/>
        </authorList>
    </citation>
    <scope>NUCLEOTIDE SEQUENCE [LARGE SCALE GENOMIC DNA]</scope>
    <source>
        <strain evidence="4 5">DSM 12744</strain>
    </source>
</reference>
<keyword evidence="5" id="KW-1185">Reference proteome</keyword>
<dbReference type="InterPro" id="IPR015797">
    <property type="entry name" value="NUDIX_hydrolase-like_dom_sf"/>
</dbReference>
<dbReference type="PATRIC" id="fig|1423792.3.peg.1385"/>
<evidence type="ECO:0000256" key="2">
    <source>
        <dbReference type="ARBA" id="ARBA00022801"/>
    </source>
</evidence>
<proteinExistence type="predicted"/>
<keyword evidence="2" id="KW-0378">Hydrolase</keyword>
<protein>
    <recommendedName>
        <fullName evidence="3">Nudix hydrolase domain-containing protein</fullName>
    </recommendedName>
</protein>
<dbReference type="GO" id="GO:0016787">
    <property type="term" value="F:hydrolase activity"/>
    <property type="evidence" value="ECO:0007669"/>
    <property type="project" value="UniProtKB-KW"/>
</dbReference>
<dbReference type="Pfam" id="PF00293">
    <property type="entry name" value="NUDIX"/>
    <property type="match status" value="1"/>
</dbReference>
<evidence type="ECO:0000256" key="1">
    <source>
        <dbReference type="ARBA" id="ARBA00001946"/>
    </source>
</evidence>
<dbReference type="SUPFAM" id="SSF55811">
    <property type="entry name" value="Nudix"/>
    <property type="match status" value="1"/>
</dbReference>
<feature type="domain" description="Nudix hydrolase" evidence="3">
    <location>
        <begin position="51"/>
        <end position="190"/>
    </location>
</feature>
<sequence length="201" mass="22704">MLTDNHFAVHEKRLKETQISDQTLYDGSILSLHLEEVRLPNGAKAKREIIHHHGAVAILALNEAGQAAFVTQWREPIKRLSLEIPAGKLDLGEYDPVTAAQRELNEEIGYGPTVPMKEITQFYSSLGYSTELLHLYYAPHIQPVAHKRPLDDDEFLTVEWLSLADAQAAMADRRIVDAKTITAIYWWALQRTNVQENGHVG</sequence>
<dbReference type="EMBL" id="AZEC01000002">
    <property type="protein sequence ID" value="KRL14202.1"/>
    <property type="molecule type" value="Genomic_DNA"/>
</dbReference>
<dbReference type="Proteomes" id="UP000051330">
    <property type="component" value="Unassembled WGS sequence"/>
</dbReference>
<evidence type="ECO:0000313" key="5">
    <source>
        <dbReference type="Proteomes" id="UP000051330"/>
    </source>
</evidence>
<dbReference type="InterPro" id="IPR000086">
    <property type="entry name" value="NUDIX_hydrolase_dom"/>
</dbReference>
<name>A0A0R1N9I7_9LACO</name>
<dbReference type="AlphaFoldDB" id="A0A0R1N9I7"/>
<dbReference type="GO" id="GO:0019693">
    <property type="term" value="P:ribose phosphate metabolic process"/>
    <property type="evidence" value="ECO:0007669"/>
    <property type="project" value="TreeGrafter"/>
</dbReference>
<comment type="cofactor">
    <cofactor evidence="1">
        <name>Mg(2+)</name>
        <dbReference type="ChEBI" id="CHEBI:18420"/>
    </cofactor>
</comment>
<comment type="caution">
    <text evidence="4">The sequence shown here is derived from an EMBL/GenBank/DDBJ whole genome shotgun (WGS) entry which is preliminary data.</text>
</comment>
<dbReference type="Gene3D" id="3.90.79.10">
    <property type="entry name" value="Nucleoside Triphosphate Pyrophosphohydrolase"/>
    <property type="match status" value="1"/>
</dbReference>